<dbReference type="Gene3D" id="2.40.70.10">
    <property type="entry name" value="Acid Proteases"/>
    <property type="match status" value="2"/>
</dbReference>
<feature type="transmembrane region" description="Helical" evidence="2">
    <location>
        <begin position="448"/>
        <end position="470"/>
    </location>
</feature>
<keyword evidence="2" id="KW-0812">Transmembrane</keyword>
<protein>
    <recommendedName>
        <fullName evidence="6">Peptidase A1 domain-containing protein</fullName>
    </recommendedName>
</protein>
<name>A0AAN6PSY1_9PEZI</name>
<evidence type="ECO:0000256" key="3">
    <source>
        <dbReference type="SAM" id="SignalP"/>
    </source>
</evidence>
<proteinExistence type="predicted"/>
<sequence length="561" mass="59325">MIRNLVFFAAWAGPALAATCVSDPPPSSALPFAVPITDTQVDPGITDSFMRGIPASIGTPPQTILNNSYIYDDQSPCSPERAKNCRIRRGGNYVEAMPTSFSEAANLLFAGDATQEISTVGSEPGIPKLITASYAGTERFALGGSNATTFPIGFPKTLWDTGFTTMHALGLGSNSTYLNALVAARQIPSRVWSIFWGRMWTGSAGTDMDGSLVLGGYDREKVTGPNFTQPPDYGKSRGCWTGMKTTVVDLHVNFRNGTSVSIMPPNVQVPSCIVPQRQLLWEGLANIVWGFRTVTGTPDASGWKINMTAVVGSVFDGDLTFVLSSGLEVRVPNNQFIVPLVDIAANGSRTVDWSQKGVLLAPLASKNPATLGRYFLTSAYLMVDHDAQTFTMWKANPTTKSALVPVVSKSTTGCEDGGSGGGSDDTGSGDRGENASSTGSSAVSTGTIVGAAVGGAAGLAIIAALVFFFLRRGKKAVKVPHAGTDKLDSPGPKEMPGSLFGLAHELRAGEDYRPGEGYGAQMPPMGQGGVFRLLVLPRRTFSPATSFSRVYLATHFIMHLR</sequence>
<keyword evidence="3" id="KW-0732">Signal</keyword>
<evidence type="ECO:0000256" key="1">
    <source>
        <dbReference type="SAM" id="MobiDB-lite"/>
    </source>
</evidence>
<keyword evidence="5" id="KW-1185">Reference proteome</keyword>
<dbReference type="InterPro" id="IPR021109">
    <property type="entry name" value="Peptidase_aspartic_dom_sf"/>
</dbReference>
<keyword evidence="2" id="KW-0472">Membrane</keyword>
<reference evidence="5" key="1">
    <citation type="journal article" date="2023" name="Mol. Phylogenet. Evol.">
        <title>Genome-scale phylogeny and comparative genomics of the fungal order Sordariales.</title>
        <authorList>
            <person name="Hensen N."/>
            <person name="Bonometti L."/>
            <person name="Westerberg I."/>
            <person name="Brannstrom I.O."/>
            <person name="Guillou S."/>
            <person name="Cros-Aarteil S."/>
            <person name="Calhoun S."/>
            <person name="Haridas S."/>
            <person name="Kuo A."/>
            <person name="Mondo S."/>
            <person name="Pangilinan J."/>
            <person name="Riley R."/>
            <person name="LaButti K."/>
            <person name="Andreopoulos B."/>
            <person name="Lipzen A."/>
            <person name="Chen C."/>
            <person name="Yan M."/>
            <person name="Daum C."/>
            <person name="Ng V."/>
            <person name="Clum A."/>
            <person name="Steindorff A."/>
            <person name="Ohm R.A."/>
            <person name="Martin F."/>
            <person name="Silar P."/>
            <person name="Natvig D.O."/>
            <person name="Lalanne C."/>
            <person name="Gautier V."/>
            <person name="Ament-Velasquez S.L."/>
            <person name="Kruys A."/>
            <person name="Hutchinson M.I."/>
            <person name="Powell A.J."/>
            <person name="Barry K."/>
            <person name="Miller A.N."/>
            <person name="Grigoriev I.V."/>
            <person name="Debuchy R."/>
            <person name="Gladieux P."/>
            <person name="Hiltunen Thoren M."/>
            <person name="Johannesson H."/>
        </authorList>
    </citation>
    <scope>NUCLEOTIDE SEQUENCE [LARGE SCALE GENOMIC DNA]</scope>
    <source>
        <strain evidence="5">CBS 284.82</strain>
    </source>
</reference>
<comment type="caution">
    <text evidence="4">The sequence shown here is derived from an EMBL/GenBank/DDBJ whole genome shotgun (WGS) entry which is preliminary data.</text>
</comment>
<dbReference type="SUPFAM" id="SSF50630">
    <property type="entry name" value="Acid proteases"/>
    <property type="match status" value="1"/>
</dbReference>
<dbReference type="AlphaFoldDB" id="A0AAN6PSY1"/>
<feature type="compositionally biased region" description="Gly residues" evidence="1">
    <location>
        <begin position="415"/>
        <end position="424"/>
    </location>
</feature>
<feature type="region of interest" description="Disordered" evidence="1">
    <location>
        <begin position="410"/>
        <end position="442"/>
    </location>
</feature>
<dbReference type="EMBL" id="MU854317">
    <property type="protein sequence ID" value="KAK4044744.1"/>
    <property type="molecule type" value="Genomic_DNA"/>
</dbReference>
<keyword evidence="2" id="KW-1133">Transmembrane helix</keyword>
<dbReference type="Proteomes" id="UP001303115">
    <property type="component" value="Unassembled WGS sequence"/>
</dbReference>
<evidence type="ECO:0000313" key="5">
    <source>
        <dbReference type="Proteomes" id="UP001303115"/>
    </source>
</evidence>
<evidence type="ECO:0000256" key="2">
    <source>
        <dbReference type="SAM" id="Phobius"/>
    </source>
</evidence>
<feature type="chain" id="PRO_5042910039" description="Peptidase A1 domain-containing protein" evidence="3">
    <location>
        <begin position="18"/>
        <end position="561"/>
    </location>
</feature>
<accession>A0AAN6PSY1</accession>
<evidence type="ECO:0000313" key="4">
    <source>
        <dbReference type="EMBL" id="KAK4044744.1"/>
    </source>
</evidence>
<gene>
    <name evidence="4" type="ORF">C8A01DRAFT_42646</name>
</gene>
<organism evidence="4 5">
    <name type="scientific">Parachaetomium inaequale</name>
    <dbReference type="NCBI Taxonomy" id="2588326"/>
    <lineage>
        <taxon>Eukaryota</taxon>
        <taxon>Fungi</taxon>
        <taxon>Dikarya</taxon>
        <taxon>Ascomycota</taxon>
        <taxon>Pezizomycotina</taxon>
        <taxon>Sordariomycetes</taxon>
        <taxon>Sordariomycetidae</taxon>
        <taxon>Sordariales</taxon>
        <taxon>Chaetomiaceae</taxon>
        <taxon>Parachaetomium</taxon>
    </lineage>
</organism>
<feature type="signal peptide" evidence="3">
    <location>
        <begin position="1"/>
        <end position="17"/>
    </location>
</feature>
<evidence type="ECO:0008006" key="6">
    <source>
        <dbReference type="Google" id="ProtNLM"/>
    </source>
</evidence>